<evidence type="ECO:0000256" key="2">
    <source>
        <dbReference type="ARBA" id="ARBA00022801"/>
    </source>
</evidence>
<reference evidence="7" key="1">
    <citation type="submission" date="2023-02" db="EMBL/GenBank/DDBJ databases">
        <title>Georgenia sp.10Sc9-8, isolated from a soil sample collected from the Taklamakan desert.</title>
        <authorList>
            <person name="Liu S."/>
        </authorList>
    </citation>
    <scope>NUCLEOTIDE SEQUENCE</scope>
    <source>
        <strain evidence="7">10Sc9-8</strain>
    </source>
</reference>
<keyword evidence="1 5" id="KW-0547">Nucleotide-binding</keyword>
<evidence type="ECO:0000313" key="8">
    <source>
        <dbReference type="Proteomes" id="UP001165561"/>
    </source>
</evidence>
<dbReference type="SUPFAM" id="SSF52540">
    <property type="entry name" value="P-loop containing nucleoside triphosphate hydrolases"/>
    <property type="match status" value="1"/>
</dbReference>
<evidence type="ECO:0000256" key="4">
    <source>
        <dbReference type="ARBA" id="ARBA00022840"/>
    </source>
</evidence>
<keyword evidence="2 5" id="KW-0378">Hydrolase</keyword>
<dbReference type="PANTHER" id="PTHR11070:SF55">
    <property type="entry name" value="DNA 3'-5' HELICASE"/>
    <property type="match status" value="1"/>
</dbReference>
<sequence length="192" mass="20246">MTTTTLLSTRLGAADIARILDQPEPTEEQREVIEAPLAPLLVVAGAGSGKTETMAARVVYLVANGDVTADQVLGLTFTRKAAAELAQRVRARLRTLRARIELPAAGGEGSVALDADRPTIATYNAFAGTIARDHALRIGTDPDARLLTEAGAWQLADDLVQSWTEDLDVDRAPGTVTEAVLALANAVGEHLI</sequence>
<dbReference type="InterPro" id="IPR027417">
    <property type="entry name" value="P-loop_NTPase"/>
</dbReference>
<protein>
    <submittedName>
        <fullName evidence="7">UvrD-helicase domain-containing protein</fullName>
    </submittedName>
</protein>
<gene>
    <name evidence="7" type="ORF">PU560_12510</name>
</gene>
<feature type="domain" description="UvrD-like helicase ATP-binding" evidence="6">
    <location>
        <begin position="23"/>
        <end position="192"/>
    </location>
</feature>
<dbReference type="Pfam" id="PF00580">
    <property type="entry name" value="UvrD-helicase"/>
    <property type="match status" value="1"/>
</dbReference>
<evidence type="ECO:0000256" key="5">
    <source>
        <dbReference type="PROSITE-ProRule" id="PRU00560"/>
    </source>
</evidence>
<accession>A0ABT5TZA4</accession>
<name>A0ABT5TZA4_9MICO</name>
<organism evidence="7 8">
    <name type="scientific">Georgenia halotolerans</name>
    <dbReference type="NCBI Taxonomy" id="3028317"/>
    <lineage>
        <taxon>Bacteria</taxon>
        <taxon>Bacillati</taxon>
        <taxon>Actinomycetota</taxon>
        <taxon>Actinomycetes</taxon>
        <taxon>Micrococcales</taxon>
        <taxon>Bogoriellaceae</taxon>
        <taxon>Georgenia</taxon>
    </lineage>
</organism>
<dbReference type="PANTHER" id="PTHR11070">
    <property type="entry name" value="UVRD / RECB / PCRA DNA HELICASE FAMILY MEMBER"/>
    <property type="match status" value="1"/>
</dbReference>
<feature type="binding site" evidence="5">
    <location>
        <begin position="44"/>
        <end position="51"/>
    </location>
    <ligand>
        <name>ATP</name>
        <dbReference type="ChEBI" id="CHEBI:30616"/>
    </ligand>
</feature>
<dbReference type="Gene3D" id="3.40.50.300">
    <property type="entry name" value="P-loop containing nucleotide triphosphate hydrolases"/>
    <property type="match status" value="1"/>
</dbReference>
<dbReference type="InterPro" id="IPR000212">
    <property type="entry name" value="DNA_helicase_UvrD/REP"/>
</dbReference>
<feature type="non-terminal residue" evidence="7">
    <location>
        <position position="192"/>
    </location>
</feature>
<keyword evidence="3 5" id="KW-0347">Helicase</keyword>
<dbReference type="PROSITE" id="PS51198">
    <property type="entry name" value="UVRD_HELICASE_ATP_BIND"/>
    <property type="match status" value="1"/>
</dbReference>
<evidence type="ECO:0000256" key="1">
    <source>
        <dbReference type="ARBA" id="ARBA00022741"/>
    </source>
</evidence>
<dbReference type="InterPro" id="IPR014016">
    <property type="entry name" value="UvrD-like_ATP-bd"/>
</dbReference>
<evidence type="ECO:0000256" key="3">
    <source>
        <dbReference type="ARBA" id="ARBA00022806"/>
    </source>
</evidence>
<dbReference type="Proteomes" id="UP001165561">
    <property type="component" value="Unassembled WGS sequence"/>
</dbReference>
<dbReference type="EMBL" id="JARACI010001077">
    <property type="protein sequence ID" value="MDD9207282.1"/>
    <property type="molecule type" value="Genomic_DNA"/>
</dbReference>
<comment type="caution">
    <text evidence="7">The sequence shown here is derived from an EMBL/GenBank/DDBJ whole genome shotgun (WGS) entry which is preliminary data.</text>
</comment>
<evidence type="ECO:0000313" key="7">
    <source>
        <dbReference type="EMBL" id="MDD9207282.1"/>
    </source>
</evidence>
<proteinExistence type="predicted"/>
<keyword evidence="8" id="KW-1185">Reference proteome</keyword>
<evidence type="ECO:0000259" key="6">
    <source>
        <dbReference type="PROSITE" id="PS51198"/>
    </source>
</evidence>
<keyword evidence="4 5" id="KW-0067">ATP-binding</keyword>